<dbReference type="GO" id="GO:0002100">
    <property type="term" value="P:tRNA wobble adenosine to inosine editing"/>
    <property type="evidence" value="ECO:0007669"/>
    <property type="project" value="UniProtKB-UniRule"/>
</dbReference>
<dbReference type="InterPro" id="IPR016193">
    <property type="entry name" value="Cytidine_deaminase-like"/>
</dbReference>
<dbReference type="Gene3D" id="3.40.140.10">
    <property type="entry name" value="Cytidine Deaminase, domain 2"/>
    <property type="match status" value="1"/>
</dbReference>
<dbReference type="AlphaFoldDB" id="A0A7C9N4N2"/>
<comment type="subunit">
    <text evidence="7">Homodimer.</text>
</comment>
<comment type="function">
    <text evidence="7">Catalyzes the deamination of adenosine to inosine at the wobble position 34 of tRNA(Arg2).</text>
</comment>
<name>A0A7C9N4N2_9BACT</name>
<gene>
    <name evidence="7" type="primary">tadA</name>
    <name evidence="9" type="ORF">GTA51_05325</name>
</gene>
<dbReference type="Proteomes" id="UP000482487">
    <property type="component" value="Unassembled WGS sequence"/>
</dbReference>
<comment type="caution">
    <text evidence="9">The sequence shown here is derived from an EMBL/GenBank/DDBJ whole genome shotgun (WGS) entry which is preliminary data.</text>
</comment>
<dbReference type="GO" id="GO:0008270">
    <property type="term" value="F:zinc ion binding"/>
    <property type="evidence" value="ECO:0007669"/>
    <property type="project" value="UniProtKB-UniRule"/>
</dbReference>
<dbReference type="PANTHER" id="PTHR11079">
    <property type="entry name" value="CYTOSINE DEAMINASE FAMILY MEMBER"/>
    <property type="match status" value="1"/>
</dbReference>
<organism evidence="9 10">
    <name type="scientific">Solidesulfovibrio aerotolerans</name>
    <dbReference type="NCBI Taxonomy" id="295255"/>
    <lineage>
        <taxon>Bacteria</taxon>
        <taxon>Pseudomonadati</taxon>
        <taxon>Thermodesulfobacteriota</taxon>
        <taxon>Desulfovibrionia</taxon>
        <taxon>Desulfovibrionales</taxon>
        <taxon>Desulfovibrionaceae</taxon>
        <taxon>Solidesulfovibrio</taxon>
    </lineage>
</organism>
<evidence type="ECO:0000313" key="10">
    <source>
        <dbReference type="Proteomes" id="UP000482487"/>
    </source>
</evidence>
<sequence>MPLKPAKRYAAGTDILPPPPPGWASYAAVMQLALENARQAAVAGEAPVGAVLLSAHGEVLARAGNAPISSSDPTAHAELLAIRQAAASIGNYRLLDTTLVVTLEPCLMCLGAIVHARVGLLVYGAPDPRTGAVSSQLCGPDLPFLNHRFDVVAGVLAEDCGTLLRDFFRSRRGRQKT</sequence>
<feature type="binding site" evidence="7">
    <location>
        <position position="109"/>
    </location>
    <ligand>
        <name>Zn(2+)</name>
        <dbReference type="ChEBI" id="CHEBI:29105"/>
        <note>catalytic</note>
    </ligand>
</feature>
<feature type="binding site" evidence="7">
    <location>
        <position position="106"/>
    </location>
    <ligand>
        <name>Zn(2+)</name>
        <dbReference type="ChEBI" id="CHEBI:29105"/>
        <note>catalytic</note>
    </ligand>
</feature>
<dbReference type="InterPro" id="IPR002125">
    <property type="entry name" value="CMP_dCMP_dom"/>
</dbReference>
<dbReference type="PROSITE" id="PS51747">
    <property type="entry name" value="CYT_DCMP_DEAMINASES_2"/>
    <property type="match status" value="1"/>
</dbReference>
<keyword evidence="5 7" id="KW-0862">Zinc</keyword>
<comment type="cofactor">
    <cofactor evidence="7">
        <name>Zn(2+)</name>
        <dbReference type="ChEBI" id="CHEBI:29105"/>
    </cofactor>
    <text evidence="7">Binds 1 zinc ion per subunit.</text>
</comment>
<accession>A0A7C9N4N2</accession>
<evidence type="ECO:0000256" key="7">
    <source>
        <dbReference type="HAMAP-Rule" id="MF_00972"/>
    </source>
</evidence>
<dbReference type="SUPFAM" id="SSF53927">
    <property type="entry name" value="Cytidine deaminase-like"/>
    <property type="match status" value="1"/>
</dbReference>
<dbReference type="EMBL" id="WVUD01000006">
    <property type="protein sequence ID" value="MYL82555.1"/>
    <property type="molecule type" value="Genomic_DNA"/>
</dbReference>
<keyword evidence="3 7" id="KW-0479">Metal-binding</keyword>
<evidence type="ECO:0000256" key="2">
    <source>
        <dbReference type="ARBA" id="ARBA00022694"/>
    </source>
</evidence>
<dbReference type="PANTHER" id="PTHR11079:SF179">
    <property type="entry name" value="TRNA(ADENINE(34)) DEAMINASE, CHLOROPLASTIC"/>
    <property type="match status" value="1"/>
</dbReference>
<proteinExistence type="inferred from homology"/>
<dbReference type="CDD" id="cd01285">
    <property type="entry name" value="nucleoside_deaminase"/>
    <property type="match status" value="1"/>
</dbReference>
<evidence type="ECO:0000256" key="6">
    <source>
        <dbReference type="ARBA" id="ARBA00048045"/>
    </source>
</evidence>
<protein>
    <recommendedName>
        <fullName evidence="7">tRNA-specific adenosine deaminase</fullName>
        <ecNumber evidence="7">3.5.4.33</ecNumber>
    </recommendedName>
</protein>
<evidence type="ECO:0000256" key="1">
    <source>
        <dbReference type="ARBA" id="ARBA00010669"/>
    </source>
</evidence>
<dbReference type="GO" id="GO:0052717">
    <property type="term" value="F:tRNA-specific adenosine-34 deaminase activity"/>
    <property type="evidence" value="ECO:0007669"/>
    <property type="project" value="UniProtKB-UniRule"/>
</dbReference>
<keyword evidence="10" id="KW-1185">Reference proteome</keyword>
<evidence type="ECO:0000313" key="9">
    <source>
        <dbReference type="EMBL" id="MYL82555.1"/>
    </source>
</evidence>
<evidence type="ECO:0000259" key="8">
    <source>
        <dbReference type="PROSITE" id="PS51747"/>
    </source>
</evidence>
<dbReference type="HAMAP" id="MF_00972">
    <property type="entry name" value="tRNA_aden_deaminase"/>
    <property type="match status" value="1"/>
</dbReference>
<dbReference type="Pfam" id="PF00383">
    <property type="entry name" value="dCMP_cyt_deam_1"/>
    <property type="match status" value="1"/>
</dbReference>
<feature type="domain" description="CMP/dCMP-type deaminase" evidence="8">
    <location>
        <begin position="24"/>
        <end position="149"/>
    </location>
</feature>
<dbReference type="OrthoDB" id="9802676at2"/>
<dbReference type="InterPro" id="IPR016192">
    <property type="entry name" value="APOBEC/CMP_deaminase_Zn-bd"/>
</dbReference>
<dbReference type="PROSITE" id="PS00903">
    <property type="entry name" value="CYT_DCMP_DEAMINASES_1"/>
    <property type="match status" value="1"/>
</dbReference>
<dbReference type="RefSeq" id="WP_160959305.1">
    <property type="nucleotide sequence ID" value="NZ_WVUD01000006.1"/>
</dbReference>
<dbReference type="EC" id="3.5.4.33" evidence="7"/>
<evidence type="ECO:0000256" key="3">
    <source>
        <dbReference type="ARBA" id="ARBA00022723"/>
    </source>
</evidence>
<dbReference type="InterPro" id="IPR028883">
    <property type="entry name" value="tRNA_aden_deaminase"/>
</dbReference>
<reference evidence="9 10" key="1">
    <citation type="submission" date="2020-01" db="EMBL/GenBank/DDBJ databases">
        <title>Genome sequence of Desulfovibrio aerotolerans DSM 16695(T).</title>
        <authorList>
            <person name="Karnachuk O."/>
            <person name="Avakyan M."/>
            <person name="Mardanov A."/>
            <person name="Kadnikov V."/>
            <person name="Ravin N."/>
        </authorList>
    </citation>
    <scope>NUCLEOTIDE SEQUENCE [LARGE SCALE GENOMIC DNA]</scope>
    <source>
        <strain evidence="9 10">DSM 16695</strain>
    </source>
</reference>
<keyword evidence="4 7" id="KW-0378">Hydrolase</keyword>
<feature type="binding site" evidence="7">
    <location>
        <position position="76"/>
    </location>
    <ligand>
        <name>Zn(2+)</name>
        <dbReference type="ChEBI" id="CHEBI:29105"/>
        <note>catalytic</note>
    </ligand>
</feature>
<dbReference type="NCBIfam" id="NF008113">
    <property type="entry name" value="PRK10860.1"/>
    <property type="match status" value="1"/>
</dbReference>
<comment type="catalytic activity">
    <reaction evidence="6 7">
        <text>adenosine(34) in tRNA + H2O + H(+) = inosine(34) in tRNA + NH4(+)</text>
        <dbReference type="Rhea" id="RHEA:43168"/>
        <dbReference type="Rhea" id="RHEA-COMP:10373"/>
        <dbReference type="Rhea" id="RHEA-COMP:10374"/>
        <dbReference type="ChEBI" id="CHEBI:15377"/>
        <dbReference type="ChEBI" id="CHEBI:15378"/>
        <dbReference type="ChEBI" id="CHEBI:28938"/>
        <dbReference type="ChEBI" id="CHEBI:74411"/>
        <dbReference type="ChEBI" id="CHEBI:82852"/>
        <dbReference type="EC" id="3.5.4.33"/>
    </reaction>
</comment>
<comment type="similarity">
    <text evidence="1">Belongs to the cytidine and deoxycytidylate deaminase family. ADAT2 subfamily.</text>
</comment>
<keyword evidence="2 7" id="KW-0819">tRNA processing</keyword>
<evidence type="ECO:0000256" key="5">
    <source>
        <dbReference type="ARBA" id="ARBA00022833"/>
    </source>
</evidence>
<evidence type="ECO:0000256" key="4">
    <source>
        <dbReference type="ARBA" id="ARBA00022801"/>
    </source>
</evidence>
<feature type="active site" description="Proton donor" evidence="7">
    <location>
        <position position="78"/>
    </location>
</feature>